<protein>
    <recommendedName>
        <fullName evidence="5">Septum site-determining protein MinD</fullName>
    </recommendedName>
</protein>
<keyword evidence="4" id="KW-1185">Reference proteome</keyword>
<dbReference type="InterPro" id="IPR027417">
    <property type="entry name" value="P-loop_NTPase"/>
</dbReference>
<dbReference type="Proteomes" id="UP000201613">
    <property type="component" value="Unassembled WGS sequence"/>
</dbReference>
<keyword evidence="1" id="KW-0547">Nucleotide-binding</keyword>
<evidence type="ECO:0000313" key="4">
    <source>
        <dbReference type="Proteomes" id="UP000201613"/>
    </source>
</evidence>
<keyword evidence="2" id="KW-0067">ATP-binding</keyword>
<dbReference type="PANTHER" id="PTHR43384">
    <property type="entry name" value="SEPTUM SITE-DETERMINING PROTEIN MIND HOMOLOG, CHLOROPLASTIC-RELATED"/>
    <property type="match status" value="1"/>
</dbReference>
<dbReference type="Gene3D" id="3.40.50.300">
    <property type="entry name" value="P-loop containing nucleotide triphosphate hydrolases"/>
    <property type="match status" value="1"/>
</dbReference>
<dbReference type="InterPro" id="IPR050625">
    <property type="entry name" value="ParA/MinD_ATPase"/>
</dbReference>
<evidence type="ECO:0000256" key="2">
    <source>
        <dbReference type="ARBA" id="ARBA00022840"/>
    </source>
</evidence>
<dbReference type="SUPFAM" id="SSF52540">
    <property type="entry name" value="P-loop containing nucleoside triphosphate hydrolases"/>
    <property type="match status" value="1"/>
</dbReference>
<name>A0A238LHA7_9RHOB</name>
<dbReference type="AlphaFoldDB" id="A0A238LHA7"/>
<reference evidence="3 4" key="1">
    <citation type="submission" date="2017-05" db="EMBL/GenBank/DDBJ databases">
        <authorList>
            <person name="Song R."/>
            <person name="Chenine A.L."/>
            <person name="Ruprecht R.M."/>
        </authorList>
    </citation>
    <scope>NUCLEOTIDE SEQUENCE [LARGE SCALE GENOMIC DNA]</scope>
    <source>
        <strain evidence="3 4">CECT 8899</strain>
    </source>
</reference>
<organism evidence="3 4">
    <name type="scientific">Flavimaricola marinus</name>
    <dbReference type="NCBI Taxonomy" id="1819565"/>
    <lineage>
        <taxon>Bacteria</taxon>
        <taxon>Pseudomonadati</taxon>
        <taxon>Pseudomonadota</taxon>
        <taxon>Alphaproteobacteria</taxon>
        <taxon>Rhodobacterales</taxon>
        <taxon>Paracoccaceae</taxon>
        <taxon>Flavimaricola</taxon>
    </lineage>
</organism>
<dbReference type="GO" id="GO:0005524">
    <property type="term" value="F:ATP binding"/>
    <property type="evidence" value="ECO:0007669"/>
    <property type="project" value="UniProtKB-KW"/>
</dbReference>
<dbReference type="GO" id="GO:0051782">
    <property type="term" value="P:negative regulation of cell division"/>
    <property type="evidence" value="ECO:0007669"/>
    <property type="project" value="TreeGrafter"/>
</dbReference>
<evidence type="ECO:0000256" key="1">
    <source>
        <dbReference type="ARBA" id="ARBA00022741"/>
    </source>
</evidence>
<accession>A0A238LHA7</accession>
<sequence>MPFPALVASNDLPLAAYVCTDQGADVSRDVIRRTGAKDSAVRGGGLSGAARLSIGKPIARTIITEIGNISVPMACESVSEIRKTGAEVIVLGHQTDIGTYRALRNAGALEYFSFPVSADEILAIQSQKTANSPGPAPVATPCIGVLGSNGGVGASLLAQNLAYFAASPKGANLRTALVDADLRFGTQAIDLDVDDTPGLQEALSAPDRIDATFIGATMHEVNARLSLYSHQIRTQQGIADLERAFPRLAVPLKAEFDAVIFDLPRGALFTQSELPPVIEKLIIVIPAGYSGVNASSRLISRIKETSPELTIIPVVSELRRDAGLSTKEIGKAIGQDIVGSLPRCDKEMARAQRAARPLVERQPRGAYARAVKSIWDAAAASQKAKADPKKRSGIRAWLG</sequence>
<evidence type="ECO:0000313" key="3">
    <source>
        <dbReference type="EMBL" id="SMY08923.1"/>
    </source>
</evidence>
<dbReference type="EMBL" id="FXZK01000006">
    <property type="protein sequence ID" value="SMY08923.1"/>
    <property type="molecule type" value="Genomic_DNA"/>
</dbReference>
<dbReference type="GO" id="GO:0016887">
    <property type="term" value="F:ATP hydrolysis activity"/>
    <property type="evidence" value="ECO:0007669"/>
    <property type="project" value="TreeGrafter"/>
</dbReference>
<dbReference type="GO" id="GO:0005829">
    <property type="term" value="C:cytosol"/>
    <property type="evidence" value="ECO:0007669"/>
    <property type="project" value="TreeGrafter"/>
</dbReference>
<dbReference type="PANTHER" id="PTHR43384:SF6">
    <property type="entry name" value="SEPTUM SITE-DETERMINING PROTEIN MIND HOMOLOG, CHLOROPLASTIC"/>
    <property type="match status" value="1"/>
</dbReference>
<proteinExistence type="predicted"/>
<dbReference type="Gene3D" id="3.40.50.2300">
    <property type="match status" value="1"/>
</dbReference>
<dbReference type="GO" id="GO:0009898">
    <property type="term" value="C:cytoplasmic side of plasma membrane"/>
    <property type="evidence" value="ECO:0007669"/>
    <property type="project" value="TreeGrafter"/>
</dbReference>
<evidence type="ECO:0008006" key="5">
    <source>
        <dbReference type="Google" id="ProtNLM"/>
    </source>
</evidence>
<gene>
    <name evidence="3" type="ORF">LOM8899_03082</name>
</gene>